<reference evidence="3" key="1">
    <citation type="submission" date="2017-09" db="EMBL/GenBank/DDBJ databases">
        <title>Depth-based differentiation of microbial function through sediment-hosted aquifers and enrichment of novel symbionts in the deep terrestrial subsurface.</title>
        <authorList>
            <person name="Probst A.J."/>
            <person name="Ladd B."/>
            <person name="Jarett J.K."/>
            <person name="Geller-Mcgrath D.E."/>
            <person name="Sieber C.M.K."/>
            <person name="Emerson J.B."/>
            <person name="Anantharaman K."/>
            <person name="Thomas B.C."/>
            <person name="Malmstrom R."/>
            <person name="Stieglmeier M."/>
            <person name="Klingl A."/>
            <person name="Woyke T."/>
            <person name="Ryan C.M."/>
            <person name="Banfield J.F."/>
        </authorList>
    </citation>
    <scope>NUCLEOTIDE SEQUENCE [LARGE SCALE GENOMIC DNA]</scope>
</reference>
<organism evidence="2 3">
    <name type="scientific">Candidatus Shapirobacteria bacterium CG_4_9_14_0_2_um_filter_40_11</name>
    <dbReference type="NCBI Taxonomy" id="1974876"/>
    <lineage>
        <taxon>Bacteria</taxon>
        <taxon>Candidatus Shapironibacteriota</taxon>
    </lineage>
</organism>
<accession>A0A2M8EVG1</accession>
<dbReference type="AlphaFoldDB" id="A0A2M8EVG1"/>
<dbReference type="Proteomes" id="UP000230885">
    <property type="component" value="Unassembled WGS sequence"/>
</dbReference>
<sequence>MKIALVGPLDSPVKKNASAGSEIWTYNFAEQLKMRGISPSLYAASGSEFSGELITTVDYKDLLESDGGDISKTKFAFFSISEMVRVVHDQARYDLIHLSVYSLTYYLPLIELIAKPIIATLHGLPFKKEDAKILLSKIPKINFAVISNSLLTDLERSRNYKVIYNGINLPDFPFAAGKRKY</sequence>
<name>A0A2M8EVG1_9BACT</name>
<protein>
    <recommendedName>
        <fullName evidence="1">Glycosyltransferase subfamily 4-like N-terminal domain-containing protein</fullName>
    </recommendedName>
</protein>
<dbReference type="EMBL" id="PFSE01000014">
    <property type="protein sequence ID" value="PJC29088.1"/>
    <property type="molecule type" value="Genomic_DNA"/>
</dbReference>
<proteinExistence type="predicted"/>
<evidence type="ECO:0000313" key="2">
    <source>
        <dbReference type="EMBL" id="PJC29088.1"/>
    </source>
</evidence>
<evidence type="ECO:0000313" key="3">
    <source>
        <dbReference type="Proteomes" id="UP000230885"/>
    </source>
</evidence>
<evidence type="ECO:0000259" key="1">
    <source>
        <dbReference type="Pfam" id="PF13439"/>
    </source>
</evidence>
<feature type="non-terminal residue" evidence="2">
    <location>
        <position position="181"/>
    </location>
</feature>
<feature type="domain" description="Glycosyltransferase subfamily 4-like N-terminal" evidence="1">
    <location>
        <begin position="20"/>
        <end position="169"/>
    </location>
</feature>
<dbReference type="Pfam" id="PF13439">
    <property type="entry name" value="Glyco_transf_4"/>
    <property type="match status" value="1"/>
</dbReference>
<gene>
    <name evidence="2" type="ORF">CO053_01120</name>
</gene>
<dbReference type="Gene3D" id="3.40.50.2000">
    <property type="entry name" value="Glycogen Phosphorylase B"/>
    <property type="match status" value="1"/>
</dbReference>
<dbReference type="SUPFAM" id="SSF53756">
    <property type="entry name" value="UDP-Glycosyltransferase/glycogen phosphorylase"/>
    <property type="match status" value="1"/>
</dbReference>
<dbReference type="InterPro" id="IPR028098">
    <property type="entry name" value="Glyco_trans_4-like_N"/>
</dbReference>
<comment type="caution">
    <text evidence="2">The sequence shown here is derived from an EMBL/GenBank/DDBJ whole genome shotgun (WGS) entry which is preliminary data.</text>
</comment>